<dbReference type="Proteomes" id="UP000265040">
    <property type="component" value="Chromosome 15"/>
</dbReference>
<dbReference type="Pfam" id="PF07686">
    <property type="entry name" value="V-set"/>
    <property type="match status" value="1"/>
</dbReference>
<dbReference type="Ensembl" id="ENSATET00000006154.3">
    <property type="protein sequence ID" value="ENSATEP00000006054.3"/>
    <property type="gene ID" value="ENSATEG00000004274.3"/>
</dbReference>
<reference evidence="6" key="2">
    <citation type="submission" date="2025-08" db="UniProtKB">
        <authorList>
            <consortium name="Ensembl"/>
        </authorList>
    </citation>
    <scope>IDENTIFICATION</scope>
</reference>
<keyword evidence="3 4" id="KW-0472">Membrane</keyword>
<proteinExistence type="predicted"/>
<dbReference type="InterPro" id="IPR013783">
    <property type="entry name" value="Ig-like_fold"/>
</dbReference>
<dbReference type="InterPro" id="IPR013106">
    <property type="entry name" value="Ig_V-set"/>
</dbReference>
<dbReference type="PANTHER" id="PTHR11860">
    <property type="entry name" value="POLYMERIC-IMMUNOGLOBULIN RECEPTOR"/>
    <property type="match status" value="1"/>
</dbReference>
<dbReference type="GO" id="GO:0005886">
    <property type="term" value="C:plasma membrane"/>
    <property type="evidence" value="ECO:0007669"/>
    <property type="project" value="TreeGrafter"/>
</dbReference>
<dbReference type="SMART" id="SM00409">
    <property type="entry name" value="IG"/>
    <property type="match status" value="2"/>
</dbReference>
<name>A0A3Q1HFD0_ANATE</name>
<evidence type="ECO:0000256" key="4">
    <source>
        <dbReference type="SAM" id="Phobius"/>
    </source>
</evidence>
<accession>A0A3Q1HFD0</accession>
<evidence type="ECO:0000256" key="2">
    <source>
        <dbReference type="ARBA" id="ARBA00022692"/>
    </source>
</evidence>
<evidence type="ECO:0000259" key="5">
    <source>
        <dbReference type="SMART" id="SM00409"/>
    </source>
</evidence>
<dbReference type="STRING" id="64144.ENSATEP00000006054"/>
<dbReference type="InterPro" id="IPR036179">
    <property type="entry name" value="Ig-like_dom_sf"/>
</dbReference>
<organism evidence="6 7">
    <name type="scientific">Anabas testudineus</name>
    <name type="common">Climbing perch</name>
    <name type="synonym">Anthias testudineus</name>
    <dbReference type="NCBI Taxonomy" id="64144"/>
    <lineage>
        <taxon>Eukaryota</taxon>
        <taxon>Metazoa</taxon>
        <taxon>Chordata</taxon>
        <taxon>Craniata</taxon>
        <taxon>Vertebrata</taxon>
        <taxon>Euteleostomi</taxon>
        <taxon>Actinopterygii</taxon>
        <taxon>Neopterygii</taxon>
        <taxon>Teleostei</taxon>
        <taxon>Neoteleostei</taxon>
        <taxon>Acanthomorphata</taxon>
        <taxon>Anabantaria</taxon>
        <taxon>Anabantiformes</taxon>
        <taxon>Anabantoidei</taxon>
        <taxon>Anabantidae</taxon>
        <taxon>Anabas</taxon>
    </lineage>
</organism>
<keyword evidence="4" id="KW-1133">Transmembrane helix</keyword>
<evidence type="ECO:0000313" key="6">
    <source>
        <dbReference type="Ensembl" id="ENSATEP00000006054.3"/>
    </source>
</evidence>
<evidence type="ECO:0000313" key="7">
    <source>
        <dbReference type="Proteomes" id="UP000265040"/>
    </source>
</evidence>
<protein>
    <recommendedName>
        <fullName evidence="5">Immunoglobulin domain-containing protein</fullName>
    </recommendedName>
</protein>
<keyword evidence="7" id="KW-1185">Reference proteome</keyword>
<keyword evidence="2 4" id="KW-0812">Transmembrane</keyword>
<reference evidence="6" key="1">
    <citation type="submission" date="2021-04" db="EMBL/GenBank/DDBJ databases">
        <authorList>
            <consortium name="Wellcome Sanger Institute Data Sharing"/>
        </authorList>
    </citation>
    <scope>NUCLEOTIDE SEQUENCE [LARGE SCALE GENOMIC DNA]</scope>
</reference>
<comment type="subcellular location">
    <subcellularLocation>
        <location evidence="1">Membrane</location>
    </subcellularLocation>
</comment>
<dbReference type="InterPro" id="IPR050671">
    <property type="entry name" value="CD300_family_receptors"/>
</dbReference>
<feature type="domain" description="Immunoglobulin" evidence="5">
    <location>
        <begin position="23"/>
        <end position="122"/>
    </location>
</feature>
<dbReference type="InParanoid" id="A0A3Q1HFD0"/>
<reference evidence="6" key="3">
    <citation type="submission" date="2025-09" db="UniProtKB">
        <authorList>
            <consortium name="Ensembl"/>
        </authorList>
    </citation>
    <scope>IDENTIFICATION</scope>
</reference>
<dbReference type="PANTHER" id="PTHR11860:SF118">
    <property type="entry name" value="CMRF35-LIKE MOLECULE 3-RELATED"/>
    <property type="match status" value="1"/>
</dbReference>
<dbReference type="Gene3D" id="2.60.40.10">
    <property type="entry name" value="Immunoglobulins"/>
    <property type="match status" value="2"/>
</dbReference>
<sequence>MALYFGYLFIIFGLKGIYSITTVSKVTVKKGDSITIPCLYDSKYINHVKYLCKGYYWSSCSYAVRTDQPHSSRKFSISDDKMKRIFTVTIKDARDEDTVYYWCAVEINGGSDIGEYFHLSVNRDTPSLYVDHQESTGFNGDNITIYFHDSNSEKIEWCKLRLQGKSCVTGSSGSIDSTQVIIHVKAHSVSTVTMINLTMASSGWYLCVKGNLQMPVHLTVTEKPSTTILSPTTAHSEEKAINTLKHSSTVDIKILVIPLALLIFIVMVTVFTWYKLKKHKQSKLESSPTLKVEDEVIYCDVKHKSQTPEQAGQDVIYCNVGNARETPGQISFDTDVDVMYSSVVTVRQQTVKRVDARDQDVTYSTMTRRQQHI</sequence>
<dbReference type="SUPFAM" id="SSF48726">
    <property type="entry name" value="Immunoglobulin"/>
    <property type="match status" value="2"/>
</dbReference>
<feature type="transmembrane region" description="Helical" evidence="4">
    <location>
        <begin position="254"/>
        <end position="274"/>
    </location>
</feature>
<feature type="domain" description="Immunoglobulin" evidence="5">
    <location>
        <begin position="132"/>
        <end position="221"/>
    </location>
</feature>
<dbReference type="GeneTree" id="ENSGT00950000182977"/>
<dbReference type="InterPro" id="IPR003599">
    <property type="entry name" value="Ig_sub"/>
</dbReference>
<evidence type="ECO:0000256" key="1">
    <source>
        <dbReference type="ARBA" id="ARBA00004370"/>
    </source>
</evidence>
<dbReference type="AlphaFoldDB" id="A0A3Q1HFD0"/>
<dbReference type="GO" id="GO:0004888">
    <property type="term" value="F:transmembrane signaling receptor activity"/>
    <property type="evidence" value="ECO:0007669"/>
    <property type="project" value="TreeGrafter"/>
</dbReference>
<evidence type="ECO:0000256" key="3">
    <source>
        <dbReference type="ARBA" id="ARBA00023136"/>
    </source>
</evidence>